<reference evidence="6 7" key="1">
    <citation type="journal article" date="2019" name="Microorganisms">
        <title>Genome Insights into the Novel Species Microvirga brassicacearum, a Rapeseed Endophyte with Biotechnological Potential.</title>
        <authorList>
            <person name="Jimenez-Gomez A."/>
            <person name="Saati-Santamaria Z."/>
            <person name="Igual J.M."/>
            <person name="Rivas R."/>
            <person name="Mateos P.F."/>
            <person name="Garcia-Fraile P."/>
        </authorList>
    </citation>
    <scope>NUCLEOTIDE SEQUENCE [LARGE SCALE GENOMIC DNA]</scope>
    <source>
        <strain evidence="6 7">CDVBN77</strain>
    </source>
</reference>
<feature type="DNA-binding region" description="H-T-H motif" evidence="4">
    <location>
        <begin position="28"/>
        <end position="47"/>
    </location>
</feature>
<name>A0A5N3P7T8_9HYPH</name>
<dbReference type="Gene3D" id="1.10.357.10">
    <property type="entry name" value="Tetracycline Repressor, domain 2"/>
    <property type="match status" value="1"/>
</dbReference>
<keyword evidence="7" id="KW-1185">Reference proteome</keyword>
<comment type="caution">
    <text evidence="6">The sequence shown here is derived from an EMBL/GenBank/DDBJ whole genome shotgun (WGS) entry which is preliminary data.</text>
</comment>
<dbReference type="GO" id="GO:0003700">
    <property type="term" value="F:DNA-binding transcription factor activity"/>
    <property type="evidence" value="ECO:0007669"/>
    <property type="project" value="TreeGrafter"/>
</dbReference>
<evidence type="ECO:0000256" key="4">
    <source>
        <dbReference type="PROSITE-ProRule" id="PRU00335"/>
    </source>
</evidence>
<evidence type="ECO:0000256" key="1">
    <source>
        <dbReference type="ARBA" id="ARBA00023015"/>
    </source>
</evidence>
<dbReference type="PANTHER" id="PTHR30055:SF234">
    <property type="entry name" value="HTH-TYPE TRANSCRIPTIONAL REGULATOR BETI"/>
    <property type="match status" value="1"/>
</dbReference>
<gene>
    <name evidence="6" type="ORF">FEZ63_17100</name>
</gene>
<keyword evidence="2 4" id="KW-0238">DNA-binding</keyword>
<organism evidence="6 7">
    <name type="scientific">Microvirga brassicacearum</name>
    <dbReference type="NCBI Taxonomy" id="2580413"/>
    <lineage>
        <taxon>Bacteria</taxon>
        <taxon>Pseudomonadati</taxon>
        <taxon>Pseudomonadota</taxon>
        <taxon>Alphaproteobacteria</taxon>
        <taxon>Hyphomicrobiales</taxon>
        <taxon>Methylobacteriaceae</taxon>
        <taxon>Microvirga</taxon>
    </lineage>
</organism>
<keyword evidence="1" id="KW-0805">Transcription regulation</keyword>
<evidence type="ECO:0000313" key="7">
    <source>
        <dbReference type="Proteomes" id="UP000325684"/>
    </source>
</evidence>
<accession>A0A5N3P7T8</accession>
<sequence>MSRRKRTERQILDALEEQIRETGMGGVGINAIANRAGVSKELIYRYFDGMSGLMLAWMQEQDFWTSHRDFLASGESSQQPPGALVLSMLRAQIEALGKNETLREVRRWELVEVNDVTAQLANRREKAARSFIDRIDGLTPDMDVPAVVSIMLAGVLYLMLRSKTESHFLGVPLRTNEGWERLYAALEHIVQAFPQDLKQESLATLEARRTATSSKSKEP</sequence>
<dbReference type="InterPro" id="IPR001647">
    <property type="entry name" value="HTH_TetR"/>
</dbReference>
<dbReference type="PRINTS" id="PR00455">
    <property type="entry name" value="HTHTETR"/>
</dbReference>
<protein>
    <submittedName>
        <fullName evidence="6">TetR/AcrR family transcriptional regulator</fullName>
    </submittedName>
</protein>
<dbReference type="Pfam" id="PF00440">
    <property type="entry name" value="TetR_N"/>
    <property type="match status" value="1"/>
</dbReference>
<dbReference type="Proteomes" id="UP000325684">
    <property type="component" value="Unassembled WGS sequence"/>
</dbReference>
<dbReference type="OrthoDB" id="9787680at2"/>
<keyword evidence="3" id="KW-0804">Transcription</keyword>
<evidence type="ECO:0000259" key="5">
    <source>
        <dbReference type="PROSITE" id="PS50977"/>
    </source>
</evidence>
<dbReference type="EMBL" id="VCMV01000029">
    <property type="protein sequence ID" value="KAB0265793.1"/>
    <property type="molecule type" value="Genomic_DNA"/>
</dbReference>
<evidence type="ECO:0000256" key="3">
    <source>
        <dbReference type="ARBA" id="ARBA00023163"/>
    </source>
</evidence>
<dbReference type="SUPFAM" id="SSF46689">
    <property type="entry name" value="Homeodomain-like"/>
    <property type="match status" value="1"/>
</dbReference>
<evidence type="ECO:0000313" key="6">
    <source>
        <dbReference type="EMBL" id="KAB0265793.1"/>
    </source>
</evidence>
<proteinExistence type="predicted"/>
<evidence type="ECO:0000256" key="2">
    <source>
        <dbReference type="ARBA" id="ARBA00023125"/>
    </source>
</evidence>
<dbReference type="GO" id="GO:0000976">
    <property type="term" value="F:transcription cis-regulatory region binding"/>
    <property type="evidence" value="ECO:0007669"/>
    <property type="project" value="TreeGrafter"/>
</dbReference>
<dbReference type="RefSeq" id="WP_150946823.1">
    <property type="nucleotide sequence ID" value="NZ_VCMV01000029.1"/>
</dbReference>
<dbReference type="PROSITE" id="PS50977">
    <property type="entry name" value="HTH_TETR_2"/>
    <property type="match status" value="1"/>
</dbReference>
<feature type="domain" description="HTH tetR-type" evidence="5">
    <location>
        <begin position="5"/>
        <end position="65"/>
    </location>
</feature>
<dbReference type="InterPro" id="IPR009057">
    <property type="entry name" value="Homeodomain-like_sf"/>
</dbReference>
<dbReference type="AlphaFoldDB" id="A0A5N3P7T8"/>
<dbReference type="InterPro" id="IPR050109">
    <property type="entry name" value="HTH-type_TetR-like_transc_reg"/>
</dbReference>
<dbReference type="PANTHER" id="PTHR30055">
    <property type="entry name" value="HTH-TYPE TRANSCRIPTIONAL REGULATOR RUTR"/>
    <property type="match status" value="1"/>
</dbReference>